<feature type="compositionally biased region" description="Low complexity" evidence="3">
    <location>
        <begin position="22"/>
        <end position="31"/>
    </location>
</feature>
<protein>
    <recommendedName>
        <fullName evidence="2">Segregation and condensation protein A</fullName>
    </recommendedName>
</protein>
<dbReference type="Gene3D" id="6.10.250.2410">
    <property type="match status" value="1"/>
</dbReference>
<dbReference type="RefSeq" id="WP_344413536.1">
    <property type="nucleotide sequence ID" value="NZ_BAAANN010000003.1"/>
</dbReference>
<gene>
    <name evidence="4" type="ORF">GCM10009754_08150</name>
</gene>
<feature type="region of interest" description="Disordered" evidence="3">
    <location>
        <begin position="301"/>
        <end position="321"/>
    </location>
</feature>
<feature type="compositionally biased region" description="Low complexity" evidence="3">
    <location>
        <begin position="41"/>
        <end position="55"/>
    </location>
</feature>
<evidence type="ECO:0000313" key="4">
    <source>
        <dbReference type="EMBL" id="GAA1943096.1"/>
    </source>
</evidence>
<dbReference type="PANTHER" id="PTHR33969:SF2">
    <property type="entry name" value="SEGREGATION AND CONDENSATION PROTEIN A"/>
    <property type="match status" value="1"/>
</dbReference>
<keyword evidence="1" id="KW-0159">Chromosome partition</keyword>
<sequence length="321" mass="35015">MEPTELAGDPDPRPESVGDGTAAAEPAGPVEPVEPQPVPDAAPGGDPAPDDGSSSKFKVRLANFEGPFDLLLQLISQHELDVTEVALHTVTDDFIAYTRALGAEWDLDETTEFLVIAATLLDLKAARLLPSADVENEDDLALLEAQDLLFARVLQYRAYKQVAALFAELEAGALRRYPRSVALEDKFLGLLPEVMLGVTPEKFAEIALSVFRPKPPPTVSLDHLHAGKVSVREHAAVLRLRLAEAGHLTFGELVSDCEHTLEVVARFLALLELYRESSVHFEQEAALQELHVRWTGGSVEEAQAAADEDRDRAVVEEEEYG</sequence>
<keyword evidence="5" id="KW-1185">Reference proteome</keyword>
<reference evidence="5" key="1">
    <citation type="journal article" date="2019" name="Int. J. Syst. Evol. Microbiol.">
        <title>The Global Catalogue of Microorganisms (GCM) 10K type strain sequencing project: providing services to taxonomists for standard genome sequencing and annotation.</title>
        <authorList>
            <consortium name="The Broad Institute Genomics Platform"/>
            <consortium name="The Broad Institute Genome Sequencing Center for Infectious Disease"/>
            <person name="Wu L."/>
            <person name="Ma J."/>
        </authorList>
    </citation>
    <scope>NUCLEOTIDE SEQUENCE [LARGE SCALE GENOMIC DNA]</scope>
    <source>
        <strain evidence="5">JCM 14545</strain>
    </source>
</reference>
<accession>A0ABP5BHV4</accession>
<dbReference type="Proteomes" id="UP001501116">
    <property type="component" value="Unassembled WGS sequence"/>
</dbReference>
<evidence type="ECO:0000256" key="3">
    <source>
        <dbReference type="SAM" id="MobiDB-lite"/>
    </source>
</evidence>
<evidence type="ECO:0000313" key="5">
    <source>
        <dbReference type="Proteomes" id="UP001501116"/>
    </source>
</evidence>
<dbReference type="PANTHER" id="PTHR33969">
    <property type="entry name" value="SEGREGATION AND CONDENSATION PROTEIN A"/>
    <property type="match status" value="1"/>
</dbReference>
<dbReference type="EMBL" id="BAAANN010000003">
    <property type="protein sequence ID" value="GAA1943096.1"/>
    <property type="molecule type" value="Genomic_DNA"/>
</dbReference>
<evidence type="ECO:0000256" key="2">
    <source>
        <dbReference type="ARBA" id="ARBA00044777"/>
    </source>
</evidence>
<organism evidence="4 5">
    <name type="scientific">Amycolatopsis minnesotensis</name>
    <dbReference type="NCBI Taxonomy" id="337894"/>
    <lineage>
        <taxon>Bacteria</taxon>
        <taxon>Bacillati</taxon>
        <taxon>Actinomycetota</taxon>
        <taxon>Actinomycetes</taxon>
        <taxon>Pseudonocardiales</taxon>
        <taxon>Pseudonocardiaceae</taxon>
        <taxon>Amycolatopsis</taxon>
    </lineage>
</organism>
<dbReference type="InterPro" id="IPR003768">
    <property type="entry name" value="ScpA"/>
</dbReference>
<evidence type="ECO:0000256" key="1">
    <source>
        <dbReference type="ARBA" id="ARBA00022829"/>
    </source>
</evidence>
<comment type="caution">
    <text evidence="4">The sequence shown here is derived from an EMBL/GenBank/DDBJ whole genome shotgun (WGS) entry which is preliminary data.</text>
</comment>
<dbReference type="Pfam" id="PF02616">
    <property type="entry name" value="SMC_ScpA"/>
    <property type="match status" value="1"/>
</dbReference>
<proteinExistence type="predicted"/>
<feature type="region of interest" description="Disordered" evidence="3">
    <location>
        <begin position="1"/>
        <end position="55"/>
    </location>
</feature>
<name>A0ABP5BHV4_9PSEU</name>